<keyword evidence="2" id="KW-1185">Reference proteome</keyword>
<dbReference type="EMBL" id="JBHRTD010000018">
    <property type="protein sequence ID" value="MFC3140326.1"/>
    <property type="molecule type" value="Genomic_DNA"/>
</dbReference>
<protein>
    <submittedName>
        <fullName evidence="1">Uncharacterized protein</fullName>
    </submittedName>
</protein>
<reference evidence="2" key="1">
    <citation type="journal article" date="2019" name="Int. J. Syst. Evol. Microbiol.">
        <title>The Global Catalogue of Microorganisms (GCM) 10K type strain sequencing project: providing services to taxonomists for standard genome sequencing and annotation.</title>
        <authorList>
            <consortium name="The Broad Institute Genomics Platform"/>
            <consortium name="The Broad Institute Genome Sequencing Center for Infectious Disease"/>
            <person name="Wu L."/>
            <person name="Ma J."/>
        </authorList>
    </citation>
    <scope>NUCLEOTIDE SEQUENCE [LARGE SCALE GENOMIC DNA]</scope>
    <source>
        <strain evidence="2">KCTC 52277</strain>
    </source>
</reference>
<comment type="caution">
    <text evidence="1">The sequence shown here is derived from an EMBL/GenBank/DDBJ whole genome shotgun (WGS) entry which is preliminary data.</text>
</comment>
<organism evidence="1 2">
    <name type="scientific">Shewanella submarina</name>
    <dbReference type="NCBI Taxonomy" id="2016376"/>
    <lineage>
        <taxon>Bacteria</taxon>
        <taxon>Pseudomonadati</taxon>
        <taxon>Pseudomonadota</taxon>
        <taxon>Gammaproteobacteria</taxon>
        <taxon>Alteromonadales</taxon>
        <taxon>Shewanellaceae</taxon>
        <taxon>Shewanella</taxon>
    </lineage>
</organism>
<dbReference type="Proteomes" id="UP001595621">
    <property type="component" value="Unassembled WGS sequence"/>
</dbReference>
<proteinExistence type="predicted"/>
<dbReference type="RefSeq" id="WP_248934238.1">
    <property type="nucleotide sequence ID" value="NZ_JAKILF010000001.1"/>
</dbReference>
<evidence type="ECO:0000313" key="1">
    <source>
        <dbReference type="EMBL" id="MFC3140326.1"/>
    </source>
</evidence>
<gene>
    <name evidence="1" type="ORF">ACFOE0_19365</name>
</gene>
<evidence type="ECO:0000313" key="2">
    <source>
        <dbReference type="Proteomes" id="UP001595621"/>
    </source>
</evidence>
<accession>A0ABV7GIN1</accession>
<name>A0ABV7GIN1_9GAMM</name>
<sequence length="139" mass="15875">MKKLKYLSLLVAITALLVLMLFVYEGDLSGSGTARFDVSPDSEYIVMRVVIDSEPYYYQMLMTPEKEILFVKKTSLESPITNNATWVGEEEQDPLGEHVRVAYENVIELPPSAFQRAYAWLFVNLNGFDIDNLDMKPID</sequence>